<reference evidence="1 2" key="1">
    <citation type="submission" date="2023-01" db="EMBL/GenBank/DDBJ databases">
        <title>Analysis of 21 Apiospora genomes using comparative genomics revels a genus with tremendous synthesis potential of carbohydrate active enzymes and secondary metabolites.</title>
        <authorList>
            <person name="Sorensen T."/>
        </authorList>
    </citation>
    <scope>NUCLEOTIDE SEQUENCE [LARGE SCALE GENOMIC DNA]</scope>
    <source>
        <strain evidence="1 2">CBS 33761</strain>
    </source>
</reference>
<keyword evidence="2" id="KW-1185">Reference proteome</keyword>
<comment type="caution">
    <text evidence="1">The sequence shown here is derived from an EMBL/GenBank/DDBJ whole genome shotgun (WGS) entry which is preliminary data.</text>
</comment>
<proteinExistence type="predicted"/>
<accession>A0ABR1TBX4</accession>
<protein>
    <submittedName>
        <fullName evidence="1">Uncharacterized protein</fullName>
    </submittedName>
</protein>
<organism evidence="1 2">
    <name type="scientific">Apiospora rasikravindrae</name>
    <dbReference type="NCBI Taxonomy" id="990691"/>
    <lineage>
        <taxon>Eukaryota</taxon>
        <taxon>Fungi</taxon>
        <taxon>Dikarya</taxon>
        <taxon>Ascomycota</taxon>
        <taxon>Pezizomycotina</taxon>
        <taxon>Sordariomycetes</taxon>
        <taxon>Xylariomycetidae</taxon>
        <taxon>Amphisphaeriales</taxon>
        <taxon>Apiosporaceae</taxon>
        <taxon>Apiospora</taxon>
    </lineage>
</organism>
<gene>
    <name evidence="1" type="ORF">PG993_005724</name>
</gene>
<name>A0ABR1TBX4_9PEZI</name>
<evidence type="ECO:0000313" key="1">
    <source>
        <dbReference type="EMBL" id="KAK8043294.1"/>
    </source>
</evidence>
<evidence type="ECO:0000313" key="2">
    <source>
        <dbReference type="Proteomes" id="UP001444661"/>
    </source>
</evidence>
<sequence length="125" mass="14357">MGFCALASLLDILYYPDARFVGNVLLSIDPDDRPPELVRMYLLLRYWNLYYRPLGRYSPWPCSCHLDGLLTNTFKFMEASRRPEMDSIDSRRVSASAECAEVLEAEPRDWSTRDRGGTVTTLNKG</sequence>
<dbReference type="Proteomes" id="UP001444661">
    <property type="component" value="Unassembled WGS sequence"/>
</dbReference>
<dbReference type="EMBL" id="JAQQWK010000004">
    <property type="protein sequence ID" value="KAK8043294.1"/>
    <property type="molecule type" value="Genomic_DNA"/>
</dbReference>